<protein>
    <submittedName>
        <fullName evidence="5">Helix-turn-helix transcriptional regulator</fullName>
    </submittedName>
</protein>
<feature type="domain" description="HTH luxR-type" evidence="4">
    <location>
        <begin position="263"/>
        <end position="328"/>
    </location>
</feature>
<sequence length="334" mass="34979">MTTFDPAAGHVAVRDHAAAALSRIVGHDLAVWATVDPATVMTTSCRLYGADRDPVFEGEVLASEFADDREVLRYTDLADGALVGTVHDATGGDPARSRRHREVLAPRGFTDHLRLVLHDGRTAWGVVDLLRAGGVFTGDEVAAASRLGRPAALALRVAMTRARAQGDDDAVVAAHDVEGSGLVLCGPDGTVSEVSPEARVLLEGAELPAAVTALLAARRGAGRAGPVSAPTPSGRWLTFAPTDLGTMTAVVVDPIRPSRLADVVARARGLSAREQDVLGELARGRSNKQIARRLALSEWTVQDHVKAVLAKFGASGRGELQAALFSGHYAPLHG</sequence>
<name>A0ABU8MJV9_9PSEU</name>
<dbReference type="PANTHER" id="PTHR44688">
    <property type="entry name" value="DNA-BINDING TRANSCRIPTIONAL ACTIVATOR DEVR_DOSR"/>
    <property type="match status" value="1"/>
</dbReference>
<dbReference type="PRINTS" id="PR00038">
    <property type="entry name" value="HTHLUXR"/>
</dbReference>
<dbReference type="InterPro" id="IPR036388">
    <property type="entry name" value="WH-like_DNA-bd_sf"/>
</dbReference>
<evidence type="ECO:0000256" key="2">
    <source>
        <dbReference type="ARBA" id="ARBA00023125"/>
    </source>
</evidence>
<dbReference type="InterPro" id="IPR000792">
    <property type="entry name" value="Tscrpt_reg_LuxR_C"/>
</dbReference>
<dbReference type="PROSITE" id="PS00622">
    <property type="entry name" value="HTH_LUXR_1"/>
    <property type="match status" value="1"/>
</dbReference>
<gene>
    <name evidence="5" type="ORF">WCD74_06540</name>
</gene>
<dbReference type="RefSeq" id="WP_337694023.1">
    <property type="nucleotide sequence ID" value="NZ_JBBEGN010000002.1"/>
</dbReference>
<dbReference type="CDD" id="cd06170">
    <property type="entry name" value="LuxR_C_like"/>
    <property type="match status" value="1"/>
</dbReference>
<keyword evidence="6" id="KW-1185">Reference proteome</keyword>
<dbReference type="SUPFAM" id="SSF46894">
    <property type="entry name" value="C-terminal effector domain of the bipartite response regulators"/>
    <property type="match status" value="1"/>
</dbReference>
<evidence type="ECO:0000259" key="4">
    <source>
        <dbReference type="PROSITE" id="PS50043"/>
    </source>
</evidence>
<organism evidence="5 6">
    <name type="scientific">Actinomycetospora aurantiaca</name>
    <dbReference type="NCBI Taxonomy" id="3129233"/>
    <lineage>
        <taxon>Bacteria</taxon>
        <taxon>Bacillati</taxon>
        <taxon>Actinomycetota</taxon>
        <taxon>Actinomycetes</taxon>
        <taxon>Pseudonocardiales</taxon>
        <taxon>Pseudonocardiaceae</taxon>
        <taxon>Actinomycetospora</taxon>
    </lineage>
</organism>
<dbReference type="Pfam" id="PF00196">
    <property type="entry name" value="GerE"/>
    <property type="match status" value="1"/>
</dbReference>
<keyword evidence="1" id="KW-0805">Transcription regulation</keyword>
<proteinExistence type="predicted"/>
<keyword evidence="2" id="KW-0238">DNA-binding</keyword>
<evidence type="ECO:0000256" key="3">
    <source>
        <dbReference type="ARBA" id="ARBA00023163"/>
    </source>
</evidence>
<accession>A0ABU8MJV9</accession>
<comment type="caution">
    <text evidence="5">The sequence shown here is derived from an EMBL/GenBank/DDBJ whole genome shotgun (WGS) entry which is preliminary data.</text>
</comment>
<dbReference type="PANTHER" id="PTHR44688:SF16">
    <property type="entry name" value="DNA-BINDING TRANSCRIPTIONAL ACTIVATOR DEVR_DOSR"/>
    <property type="match status" value="1"/>
</dbReference>
<dbReference type="Gene3D" id="1.10.10.10">
    <property type="entry name" value="Winged helix-like DNA-binding domain superfamily/Winged helix DNA-binding domain"/>
    <property type="match status" value="1"/>
</dbReference>
<dbReference type="SMART" id="SM00421">
    <property type="entry name" value="HTH_LUXR"/>
    <property type="match status" value="1"/>
</dbReference>
<evidence type="ECO:0000256" key="1">
    <source>
        <dbReference type="ARBA" id="ARBA00023015"/>
    </source>
</evidence>
<evidence type="ECO:0000313" key="5">
    <source>
        <dbReference type="EMBL" id="MEJ2867417.1"/>
    </source>
</evidence>
<dbReference type="Proteomes" id="UP001385809">
    <property type="component" value="Unassembled WGS sequence"/>
</dbReference>
<keyword evidence="3" id="KW-0804">Transcription</keyword>
<evidence type="ECO:0000313" key="6">
    <source>
        <dbReference type="Proteomes" id="UP001385809"/>
    </source>
</evidence>
<dbReference type="EMBL" id="JBBEGN010000002">
    <property type="protein sequence ID" value="MEJ2867417.1"/>
    <property type="molecule type" value="Genomic_DNA"/>
</dbReference>
<reference evidence="5 6" key="1">
    <citation type="submission" date="2024-03" db="EMBL/GenBank/DDBJ databases">
        <title>Actinomycetospora sp. OC33-EN08, a novel actinomycete isolated from wild orchid (Aerides multiflora).</title>
        <authorList>
            <person name="Suriyachadkun C."/>
        </authorList>
    </citation>
    <scope>NUCLEOTIDE SEQUENCE [LARGE SCALE GENOMIC DNA]</scope>
    <source>
        <strain evidence="5 6">OC33-EN08</strain>
    </source>
</reference>
<dbReference type="InterPro" id="IPR016032">
    <property type="entry name" value="Sig_transdc_resp-reg_C-effctor"/>
</dbReference>
<dbReference type="PROSITE" id="PS50043">
    <property type="entry name" value="HTH_LUXR_2"/>
    <property type="match status" value="1"/>
</dbReference>